<keyword evidence="1" id="KW-0472">Membrane</keyword>
<keyword evidence="1" id="KW-1133">Transmembrane helix</keyword>
<keyword evidence="1" id="KW-0812">Transmembrane</keyword>
<evidence type="ECO:0000256" key="1">
    <source>
        <dbReference type="SAM" id="Phobius"/>
    </source>
</evidence>
<dbReference type="Proteomes" id="UP000314294">
    <property type="component" value="Unassembled WGS sequence"/>
</dbReference>
<dbReference type="EMBL" id="SRLO01000039">
    <property type="protein sequence ID" value="TNN82514.1"/>
    <property type="molecule type" value="Genomic_DNA"/>
</dbReference>
<gene>
    <name evidence="2" type="ORF">EYF80_007349</name>
</gene>
<name>A0A4Z2IYB6_9TELE</name>
<keyword evidence="3" id="KW-1185">Reference proteome</keyword>
<reference evidence="2 3" key="1">
    <citation type="submission" date="2019-03" db="EMBL/GenBank/DDBJ databases">
        <title>First draft genome of Liparis tanakae, snailfish: a comprehensive survey of snailfish specific genes.</title>
        <authorList>
            <person name="Kim W."/>
            <person name="Song I."/>
            <person name="Jeong J.-H."/>
            <person name="Kim D."/>
            <person name="Kim S."/>
            <person name="Ryu S."/>
            <person name="Song J.Y."/>
            <person name="Lee S.K."/>
        </authorList>
    </citation>
    <scope>NUCLEOTIDE SEQUENCE [LARGE SCALE GENOMIC DNA]</scope>
    <source>
        <tissue evidence="2">Muscle</tissue>
    </source>
</reference>
<accession>A0A4Z2IYB6</accession>
<organism evidence="2 3">
    <name type="scientific">Liparis tanakae</name>
    <name type="common">Tanaka's snailfish</name>
    <dbReference type="NCBI Taxonomy" id="230148"/>
    <lineage>
        <taxon>Eukaryota</taxon>
        <taxon>Metazoa</taxon>
        <taxon>Chordata</taxon>
        <taxon>Craniata</taxon>
        <taxon>Vertebrata</taxon>
        <taxon>Euteleostomi</taxon>
        <taxon>Actinopterygii</taxon>
        <taxon>Neopterygii</taxon>
        <taxon>Teleostei</taxon>
        <taxon>Neoteleostei</taxon>
        <taxon>Acanthomorphata</taxon>
        <taxon>Eupercaria</taxon>
        <taxon>Perciformes</taxon>
        <taxon>Cottioidei</taxon>
        <taxon>Cottales</taxon>
        <taxon>Liparidae</taxon>
        <taxon>Liparis</taxon>
    </lineage>
</organism>
<protein>
    <submittedName>
        <fullName evidence="2">Uncharacterized protein</fullName>
    </submittedName>
</protein>
<evidence type="ECO:0000313" key="3">
    <source>
        <dbReference type="Proteomes" id="UP000314294"/>
    </source>
</evidence>
<proteinExistence type="predicted"/>
<feature type="transmembrane region" description="Helical" evidence="1">
    <location>
        <begin position="42"/>
        <end position="64"/>
    </location>
</feature>
<dbReference type="AlphaFoldDB" id="A0A4Z2IYB6"/>
<sequence>MTRNPSKSPRKTRDRKHPDFLSVTVNVSQSVAKLYGKEIKMVLLFPPTVEAMACSLSMSLFFFIRRFWNQIFTCWSLRFSRSESSLRRCLVMNSFSINSPSSSAS</sequence>
<comment type="caution">
    <text evidence="2">The sequence shown here is derived from an EMBL/GenBank/DDBJ whole genome shotgun (WGS) entry which is preliminary data.</text>
</comment>
<evidence type="ECO:0000313" key="2">
    <source>
        <dbReference type="EMBL" id="TNN82514.1"/>
    </source>
</evidence>